<keyword evidence="4" id="KW-1185">Reference proteome</keyword>
<organism evidence="3 4">
    <name type="scientific">Pseudoloma neurophilia</name>
    <dbReference type="NCBI Taxonomy" id="146866"/>
    <lineage>
        <taxon>Eukaryota</taxon>
        <taxon>Fungi</taxon>
        <taxon>Fungi incertae sedis</taxon>
        <taxon>Microsporidia</taxon>
        <taxon>Pseudoloma</taxon>
    </lineage>
</organism>
<evidence type="ECO:0000313" key="4">
    <source>
        <dbReference type="Proteomes" id="UP000051530"/>
    </source>
</evidence>
<evidence type="ECO:0000256" key="1">
    <source>
        <dbReference type="SAM" id="MobiDB-lite"/>
    </source>
</evidence>
<gene>
    <name evidence="3" type="ORF">M153_3400030899</name>
</gene>
<name>A0A0R0M0H7_9MICR</name>
<feature type="signal peptide" evidence="2">
    <location>
        <begin position="1"/>
        <end position="17"/>
    </location>
</feature>
<keyword evidence="2" id="KW-0732">Signal</keyword>
<reference evidence="3 4" key="1">
    <citation type="submission" date="2015-07" db="EMBL/GenBank/DDBJ databases">
        <title>The genome of Pseudoloma neurophilia, a relevant intracellular parasite of the zebrafish.</title>
        <authorList>
            <person name="Ndikumana S."/>
            <person name="Pelin A."/>
            <person name="Sanders J."/>
            <person name="Corradi N."/>
        </authorList>
    </citation>
    <scope>NUCLEOTIDE SEQUENCE [LARGE SCALE GENOMIC DNA]</scope>
    <source>
        <strain evidence="3 4">MK1</strain>
    </source>
</reference>
<dbReference type="VEuPathDB" id="MicrosporidiaDB:M153_3400030899"/>
<feature type="region of interest" description="Disordered" evidence="1">
    <location>
        <begin position="293"/>
        <end position="318"/>
    </location>
</feature>
<dbReference type="EMBL" id="LGUB01000008">
    <property type="protein sequence ID" value="KRH95053.1"/>
    <property type="molecule type" value="Genomic_DNA"/>
</dbReference>
<sequence length="545" mass="63472">MILIVFLLFILVLRTQNEEIRTEDFMNFLNPIDSQENRKAQNLDLFIEQYLNFNEENLQESDTHANIRVQQQNNMSSDLFCEILCDSSFMNVESKQSTSLFDPKSDQKLLYDEIESFLDSTSFEMPNPTIGTSLSFIELECQCVGLCLCITNPKLDNTSLDIDSSCYIDSDILSSDISLSNKKNQHKEIKNKDILQCEPCHIECEIKADLNSTEQCLEQKIFQDMTKNMQSPVQSNHITSLSHNRNNNKYPEQIEKLYLDYLNKMDEVLRVQANCEAERNKIQNTVQSSKSQEIVITSGKNQKKRKYSEESNKITKRKTENVDSAVKKPFHAYLPGESDECFNSSENEPLANQAKIIYDPDSQDGKQELEFHLKNCIHYKHKLLKRLIIKINYENSQVKSVKYIRMQSDKNIPKTKKSYHTLHIFGTFKTRPSRGGSTFTVRVPKLVGDQAQFKKSNFPLASAFVPMTIFDGYNLSMTMSKNKKKMKQMSASFQLDSETVYVPDRFYAYHFQQVIRFEINRRANNCAFYHFEYWPEKNEELDFNS</sequence>
<evidence type="ECO:0000313" key="3">
    <source>
        <dbReference type="EMBL" id="KRH95053.1"/>
    </source>
</evidence>
<dbReference type="Proteomes" id="UP000051530">
    <property type="component" value="Unassembled WGS sequence"/>
</dbReference>
<comment type="caution">
    <text evidence="3">The sequence shown here is derived from an EMBL/GenBank/DDBJ whole genome shotgun (WGS) entry which is preliminary data.</text>
</comment>
<protein>
    <submittedName>
        <fullName evidence="3">Uncharacterized protein</fullName>
    </submittedName>
</protein>
<feature type="compositionally biased region" description="Basic and acidic residues" evidence="1">
    <location>
        <begin position="307"/>
        <end position="318"/>
    </location>
</feature>
<feature type="chain" id="PRO_5006399054" evidence="2">
    <location>
        <begin position="18"/>
        <end position="545"/>
    </location>
</feature>
<dbReference type="AlphaFoldDB" id="A0A0R0M0H7"/>
<proteinExistence type="predicted"/>
<evidence type="ECO:0000256" key="2">
    <source>
        <dbReference type="SAM" id="SignalP"/>
    </source>
</evidence>
<accession>A0A0R0M0H7</accession>